<protein>
    <submittedName>
        <fullName evidence="4">HdeD family acid-resistance protein</fullName>
    </submittedName>
</protein>
<keyword evidence="2" id="KW-1133">Transmembrane helix</keyword>
<feature type="transmembrane region" description="Helical" evidence="2">
    <location>
        <begin position="150"/>
        <end position="169"/>
    </location>
</feature>
<dbReference type="KEGG" id="beu:BE0216_10305"/>
<organism evidence="3 5">
    <name type="scientific">Bifidobacterium eulemuris</name>
    <dbReference type="NCBI Taxonomy" id="1765219"/>
    <lineage>
        <taxon>Bacteria</taxon>
        <taxon>Bacillati</taxon>
        <taxon>Actinomycetota</taxon>
        <taxon>Actinomycetes</taxon>
        <taxon>Bifidobacteriales</taxon>
        <taxon>Bifidobacteriaceae</taxon>
        <taxon>Bifidobacterium</taxon>
    </lineage>
</organism>
<evidence type="ECO:0000313" key="5">
    <source>
        <dbReference type="Proteomes" id="UP000216057"/>
    </source>
</evidence>
<evidence type="ECO:0000256" key="2">
    <source>
        <dbReference type="SAM" id="Phobius"/>
    </source>
</evidence>
<gene>
    <name evidence="4" type="ORF">BE0216_10305</name>
    <name evidence="3" type="ORF">BEUL_0978</name>
</gene>
<evidence type="ECO:0000313" key="6">
    <source>
        <dbReference type="Proteomes" id="UP000593943"/>
    </source>
</evidence>
<evidence type="ECO:0000256" key="1">
    <source>
        <dbReference type="SAM" id="MobiDB-lite"/>
    </source>
</evidence>
<dbReference type="Proteomes" id="UP000593943">
    <property type="component" value="Chromosome"/>
</dbReference>
<keyword evidence="2" id="KW-0472">Membrane</keyword>
<evidence type="ECO:0000313" key="3">
    <source>
        <dbReference type="EMBL" id="OZG68668.1"/>
    </source>
</evidence>
<dbReference type="EMBL" id="MWWZ01000005">
    <property type="protein sequence ID" value="OZG68668.1"/>
    <property type="molecule type" value="Genomic_DNA"/>
</dbReference>
<reference evidence="3 5" key="1">
    <citation type="journal article" date="2017" name="BMC Genomics">
        <title>Comparative genomic and phylogenomic analyses of the Bifidobacteriaceae family.</title>
        <authorList>
            <person name="Lugli G.A."/>
            <person name="Milani C."/>
            <person name="Turroni F."/>
            <person name="Duranti S."/>
            <person name="Mancabelli L."/>
            <person name="Mangifesta M."/>
            <person name="Ferrario C."/>
            <person name="Modesto M."/>
            <person name="Mattarelli P."/>
            <person name="Jiri K."/>
            <person name="van Sinderen D."/>
            <person name="Ventura M."/>
        </authorList>
    </citation>
    <scope>NUCLEOTIDE SEQUENCE [LARGE SCALE GENOMIC DNA]</scope>
    <source>
        <strain evidence="3 5">DSM 100216</strain>
    </source>
</reference>
<dbReference type="Proteomes" id="UP000216057">
    <property type="component" value="Unassembled WGS sequence"/>
</dbReference>
<reference evidence="4 6" key="2">
    <citation type="submission" date="2020-10" db="EMBL/GenBank/DDBJ databases">
        <title>Genome sequencing of Bifidobacterium eulemuris_DSMZ_100216.</title>
        <authorList>
            <person name="Kim J."/>
        </authorList>
    </citation>
    <scope>NUCLEOTIDE SEQUENCE [LARGE SCALE GENOMIC DNA]</scope>
    <source>
        <strain evidence="4 6">DSM 100216</strain>
    </source>
</reference>
<dbReference type="InterPro" id="IPR052712">
    <property type="entry name" value="Acid_resist_chaperone_HdeD"/>
</dbReference>
<name>A0A261GB69_9BIFI</name>
<feature type="transmembrane region" description="Helical" evidence="2">
    <location>
        <begin position="209"/>
        <end position="228"/>
    </location>
</feature>
<feature type="transmembrane region" description="Helical" evidence="2">
    <location>
        <begin position="175"/>
        <end position="197"/>
    </location>
</feature>
<dbReference type="PANTHER" id="PTHR34989">
    <property type="entry name" value="PROTEIN HDED"/>
    <property type="match status" value="1"/>
</dbReference>
<dbReference type="AlphaFoldDB" id="A0A261GB69"/>
<feature type="transmembrane region" description="Helical" evidence="2">
    <location>
        <begin position="119"/>
        <end position="138"/>
    </location>
</feature>
<evidence type="ECO:0000313" key="4">
    <source>
        <dbReference type="EMBL" id="QOL32782.1"/>
    </source>
</evidence>
<dbReference type="RefSeq" id="WP_094636592.1">
    <property type="nucleotide sequence ID" value="NZ_CP062938.1"/>
</dbReference>
<accession>A0A261GB69</accession>
<feature type="transmembrane region" description="Helical" evidence="2">
    <location>
        <begin position="234"/>
        <end position="256"/>
    </location>
</feature>
<keyword evidence="2" id="KW-0812">Transmembrane</keyword>
<dbReference type="GO" id="GO:0005886">
    <property type="term" value="C:plasma membrane"/>
    <property type="evidence" value="ECO:0007669"/>
    <property type="project" value="TreeGrafter"/>
</dbReference>
<dbReference type="Pfam" id="PF03729">
    <property type="entry name" value="DUF308"/>
    <property type="match status" value="2"/>
</dbReference>
<proteinExistence type="predicted"/>
<feature type="transmembrane region" description="Helical" evidence="2">
    <location>
        <begin position="94"/>
        <end position="113"/>
    </location>
</feature>
<dbReference type="PANTHER" id="PTHR34989:SF1">
    <property type="entry name" value="PROTEIN HDED"/>
    <property type="match status" value="1"/>
</dbReference>
<sequence>MTENNPYANPDPNGGSQQPQYGAYAPQGQNQGNGQQYYGPYADNPNGQQNPYGNGQQNPYGNGPQWQPGWQPQLNPFKLIEENLPHRAVTLIRTIYGVAGIAAIVIGIALLLVPGKTLAVLAVALGVYFIVSGLVRVITALVEPGLPGGWRVLDVIVGALLALGGAMVVKNSVLTGQTLALMITLFVGFGWILEGVMSLVESWRLPRSGWAILYAIISIIAGMIVLFSPLSATAWLMIFGACALVVIGISAIIRAFTFGRRAK</sequence>
<feature type="compositionally biased region" description="Low complexity" evidence="1">
    <location>
        <begin position="20"/>
        <end position="67"/>
    </location>
</feature>
<dbReference type="OrthoDB" id="3238356at2"/>
<dbReference type="EMBL" id="CP062938">
    <property type="protein sequence ID" value="QOL32782.1"/>
    <property type="molecule type" value="Genomic_DNA"/>
</dbReference>
<keyword evidence="6" id="KW-1185">Reference proteome</keyword>
<feature type="region of interest" description="Disordered" evidence="1">
    <location>
        <begin position="1"/>
        <end position="67"/>
    </location>
</feature>
<dbReference type="InterPro" id="IPR005325">
    <property type="entry name" value="DUF308_memb"/>
</dbReference>